<gene>
    <name evidence="3" type="ORF">K9V48_15245</name>
</gene>
<keyword evidence="1" id="KW-0812">Transmembrane</keyword>
<evidence type="ECO:0000313" key="4">
    <source>
        <dbReference type="Proteomes" id="UP001165287"/>
    </source>
</evidence>
<feature type="domain" description="DUF4350" evidence="2">
    <location>
        <begin position="41"/>
        <end position="209"/>
    </location>
</feature>
<organism evidence="3 4">
    <name type="scientific">Metabacillus rhizolycopersici</name>
    <dbReference type="NCBI Taxonomy" id="2875709"/>
    <lineage>
        <taxon>Bacteria</taxon>
        <taxon>Bacillati</taxon>
        <taxon>Bacillota</taxon>
        <taxon>Bacilli</taxon>
        <taxon>Bacillales</taxon>
        <taxon>Bacillaceae</taxon>
        <taxon>Metabacillus</taxon>
    </lineage>
</organism>
<protein>
    <submittedName>
        <fullName evidence="3">DUF4350 domain-containing protein</fullName>
    </submittedName>
</protein>
<dbReference type="InterPro" id="IPR025646">
    <property type="entry name" value="DUF4350"/>
</dbReference>
<dbReference type="RefSeq" id="WP_224139897.1">
    <property type="nucleotide sequence ID" value="NZ_JAIQUM010000035.1"/>
</dbReference>
<reference evidence="3" key="1">
    <citation type="submission" date="2024-05" db="EMBL/GenBank/DDBJ databases">
        <title>Metabacillus sp. nov., isolated from the rhizosphere soil of tomato plants.</title>
        <authorList>
            <person name="Ma R."/>
        </authorList>
    </citation>
    <scope>NUCLEOTIDE SEQUENCE</scope>
    <source>
        <strain evidence="3">DBTR6</strain>
    </source>
</reference>
<evidence type="ECO:0000256" key="1">
    <source>
        <dbReference type="SAM" id="Phobius"/>
    </source>
</evidence>
<feature type="transmembrane region" description="Helical" evidence="1">
    <location>
        <begin position="12"/>
        <end position="28"/>
    </location>
</feature>
<name>A0ABS7UUH5_9BACI</name>
<comment type="caution">
    <text evidence="3">The sequence shown here is derived from an EMBL/GenBank/DDBJ whole genome shotgun (WGS) entry which is preliminary data.</text>
</comment>
<dbReference type="Proteomes" id="UP001165287">
    <property type="component" value="Unassembled WGS sequence"/>
</dbReference>
<evidence type="ECO:0000259" key="2">
    <source>
        <dbReference type="Pfam" id="PF14258"/>
    </source>
</evidence>
<proteinExistence type="predicted"/>
<evidence type="ECO:0000313" key="3">
    <source>
        <dbReference type="EMBL" id="MBZ5751569.1"/>
    </source>
</evidence>
<dbReference type="Pfam" id="PF14258">
    <property type="entry name" value="DUF4350"/>
    <property type="match status" value="1"/>
</dbReference>
<accession>A0ABS7UUH5</accession>
<keyword evidence="1" id="KW-0472">Membrane</keyword>
<sequence>MQKLTFFKGKWTWLLIVMLIIMVSSYFAEVGQPKKYPDYVSYSPFPTGVKAFYSYLEKEMDSVNKWTQPPNLLPASDKNQLVVMVEPSVTPNSDEIAEYITFMEAGNTILLLKENPRGLFDLRIMFNDEFSVPLTLADKNGRQYNSELESVVFFETDVQDEILLHSENGHPVALKRAYGKGQLIVANTPGWMTNGNILEADHLPILLTLIKEVNPETVFFNEYVHGQQDATSMVNVYPKWFSLVLIQGAILTCLFLWYQGKRFGMIVIPREDTVRFSDERIKALAAWYIRSRRFQDSLHIQADYVKLLLQERWGISYSKEWIDIERYLLEKLKGMPEAEIRSFLEGLSKILKEERLTKQEYLTWSKKLDQLRKEVEDNERTIGIPTREI</sequence>
<keyword evidence="4" id="KW-1185">Reference proteome</keyword>
<feature type="transmembrane region" description="Helical" evidence="1">
    <location>
        <begin position="240"/>
        <end position="258"/>
    </location>
</feature>
<dbReference type="EMBL" id="JAIQUM010000035">
    <property type="protein sequence ID" value="MBZ5751569.1"/>
    <property type="molecule type" value="Genomic_DNA"/>
</dbReference>
<keyword evidence="1" id="KW-1133">Transmembrane helix</keyword>